<dbReference type="Pfam" id="PF13673">
    <property type="entry name" value="Acetyltransf_10"/>
    <property type="match status" value="1"/>
</dbReference>
<dbReference type="InterPro" id="IPR000182">
    <property type="entry name" value="GNAT_dom"/>
</dbReference>
<name>A0A942TJC0_9BACI</name>
<dbReference type="GO" id="GO:0016747">
    <property type="term" value="F:acyltransferase activity, transferring groups other than amino-acyl groups"/>
    <property type="evidence" value="ECO:0007669"/>
    <property type="project" value="InterPro"/>
</dbReference>
<gene>
    <name evidence="2" type="ORF">KHA93_00555</name>
</gene>
<dbReference type="AlphaFoldDB" id="A0A942TJC0"/>
<dbReference type="InterPro" id="IPR016181">
    <property type="entry name" value="Acyl_CoA_acyltransferase"/>
</dbReference>
<keyword evidence="2" id="KW-0808">Transferase</keyword>
<dbReference type="EMBL" id="JAGYPJ010000001">
    <property type="protein sequence ID" value="MBS4198148.1"/>
    <property type="molecule type" value="Genomic_DNA"/>
</dbReference>
<proteinExistence type="predicted"/>
<comment type="caution">
    <text evidence="2">The sequence shown here is derived from an EMBL/GenBank/DDBJ whole genome shotgun (WGS) entry which is preliminary data.</text>
</comment>
<dbReference type="EC" id="2.3.1.-" evidence="2"/>
<feature type="domain" description="N-acetyltransferase" evidence="1">
    <location>
        <begin position="145"/>
        <end position="296"/>
    </location>
</feature>
<evidence type="ECO:0000259" key="1">
    <source>
        <dbReference type="PROSITE" id="PS51186"/>
    </source>
</evidence>
<organism evidence="2 3">
    <name type="scientific">Lederbergia citrisecunda</name>
    <dbReference type="NCBI Taxonomy" id="2833583"/>
    <lineage>
        <taxon>Bacteria</taxon>
        <taxon>Bacillati</taxon>
        <taxon>Bacillota</taxon>
        <taxon>Bacilli</taxon>
        <taxon>Bacillales</taxon>
        <taxon>Bacillaceae</taxon>
        <taxon>Lederbergia</taxon>
    </lineage>
</organism>
<keyword evidence="3" id="KW-1185">Reference proteome</keyword>
<dbReference type="Gene3D" id="3.40.630.30">
    <property type="match status" value="1"/>
</dbReference>
<dbReference type="RefSeq" id="WP_213108935.1">
    <property type="nucleotide sequence ID" value="NZ_JAGYPJ010000001.1"/>
</dbReference>
<protein>
    <submittedName>
        <fullName evidence="2">GNAT family N-acetyltransferase</fullName>
        <ecNumber evidence="2">2.3.1.-</ecNumber>
    </submittedName>
</protein>
<reference evidence="2 3" key="1">
    <citation type="submission" date="2021-05" db="EMBL/GenBank/DDBJ databases">
        <title>Novel Bacillus species.</title>
        <authorList>
            <person name="Liu G."/>
        </authorList>
    </citation>
    <scope>NUCLEOTIDE SEQUENCE [LARGE SCALE GENOMIC DNA]</scope>
    <source>
        <strain evidence="2 3">FJAT-49732</strain>
    </source>
</reference>
<evidence type="ECO:0000313" key="2">
    <source>
        <dbReference type="EMBL" id="MBS4198148.1"/>
    </source>
</evidence>
<dbReference type="CDD" id="cd04301">
    <property type="entry name" value="NAT_SF"/>
    <property type="match status" value="1"/>
</dbReference>
<keyword evidence="2" id="KW-0012">Acyltransferase</keyword>
<dbReference type="SUPFAM" id="SSF55729">
    <property type="entry name" value="Acyl-CoA N-acyltransferases (Nat)"/>
    <property type="match status" value="1"/>
</dbReference>
<dbReference type="PROSITE" id="PS51186">
    <property type="entry name" value="GNAT"/>
    <property type="match status" value="1"/>
</dbReference>
<dbReference type="Proteomes" id="UP000682713">
    <property type="component" value="Unassembled WGS sequence"/>
</dbReference>
<accession>A0A942TJC0</accession>
<sequence length="296" mass="34323">MLLKLDNEFSLTQANSNDFAIHYTTYRENVFFRQSWERRVAIFGDDIPCYWLLHNGGRIGGVCLQPNMLWSFFLEPPFTDIYSVLVWLKKYLIKISDSAMPIEVIGILPYQAEHFLRLGFKPIETRRIMIRPTEKFGMVDFGNEFLIKTPTLENLEVIAQLSYKSFLGADSIGYPTKNTIEQQRSDLKYYFKHTTEDLLRKSSCLVFDKENNQLVGACLISMWEDLPLISNIVVDKKYRGRGIASNLLRHSLSNLKEKHDVIRLFVTVGNSAESLYYNLGFLPGMEQITYILPCKE</sequence>
<evidence type="ECO:0000313" key="3">
    <source>
        <dbReference type="Proteomes" id="UP000682713"/>
    </source>
</evidence>